<evidence type="ECO:0000313" key="2">
    <source>
        <dbReference type="Proteomes" id="UP001207468"/>
    </source>
</evidence>
<dbReference type="EMBL" id="JAGFNK010000080">
    <property type="protein sequence ID" value="KAI9508727.1"/>
    <property type="molecule type" value="Genomic_DNA"/>
</dbReference>
<gene>
    <name evidence="1" type="ORF">F5148DRAFT_1148816</name>
</gene>
<reference evidence="1" key="1">
    <citation type="submission" date="2021-03" db="EMBL/GenBank/DDBJ databases">
        <title>Evolutionary priming and transition to the ectomycorrhizal habit in an iconic lineage of mushroom-forming fungi: is preadaptation a requirement?</title>
        <authorList>
            <consortium name="DOE Joint Genome Institute"/>
            <person name="Looney B.P."/>
            <person name="Miyauchi S."/>
            <person name="Morin E."/>
            <person name="Drula E."/>
            <person name="Courty P.E."/>
            <person name="Chicoki N."/>
            <person name="Fauchery L."/>
            <person name="Kohler A."/>
            <person name="Kuo A."/>
            <person name="LaButti K."/>
            <person name="Pangilinan J."/>
            <person name="Lipzen A."/>
            <person name="Riley R."/>
            <person name="Andreopoulos W."/>
            <person name="He G."/>
            <person name="Johnson J."/>
            <person name="Barry K.W."/>
            <person name="Grigoriev I.V."/>
            <person name="Nagy L."/>
            <person name="Hibbett D."/>
            <person name="Henrissat B."/>
            <person name="Matheny P.B."/>
            <person name="Labbe J."/>
            <person name="Martin A.F."/>
        </authorList>
    </citation>
    <scope>NUCLEOTIDE SEQUENCE</scope>
    <source>
        <strain evidence="1">BPL698</strain>
    </source>
</reference>
<accession>A0ACC0UD19</accession>
<sequence>MPVIFGGFGSRENGPLWACKWLRTCAPRELNLQDIVSTVQSREEGREKRKKGEERKRTQRCCPGRCCEEMGYKHEHANGRAKNRPRLSRTPFVGWRAVKKLFSSVQIGVARQRQRSVSKLLPPLPPPNVLYPTPALLSLPRPDRAVRMCEAAVALSLSSAALSLPSHPAPLLTFTTGQRRACTRPFARQKGAILAAFEKSLKKNFVAALSSSLLSSALSSALPLLHPTLSGRSRREAGFRFSLPHSQSQHDGHDLHRDDGTPVEGFFVLDERASSFKHEPATAPFFTTMYNSHSGNHNEMAMTTTVRLF</sequence>
<name>A0ACC0UD19_9AGAM</name>
<evidence type="ECO:0000313" key="1">
    <source>
        <dbReference type="EMBL" id="KAI9508727.1"/>
    </source>
</evidence>
<comment type="caution">
    <text evidence="1">The sequence shown here is derived from an EMBL/GenBank/DDBJ whole genome shotgun (WGS) entry which is preliminary data.</text>
</comment>
<protein>
    <submittedName>
        <fullName evidence="1">Uncharacterized protein</fullName>
    </submittedName>
</protein>
<proteinExistence type="predicted"/>
<dbReference type="Proteomes" id="UP001207468">
    <property type="component" value="Unassembled WGS sequence"/>
</dbReference>
<keyword evidence="2" id="KW-1185">Reference proteome</keyword>
<organism evidence="1 2">
    <name type="scientific">Russula earlei</name>
    <dbReference type="NCBI Taxonomy" id="71964"/>
    <lineage>
        <taxon>Eukaryota</taxon>
        <taxon>Fungi</taxon>
        <taxon>Dikarya</taxon>
        <taxon>Basidiomycota</taxon>
        <taxon>Agaricomycotina</taxon>
        <taxon>Agaricomycetes</taxon>
        <taxon>Russulales</taxon>
        <taxon>Russulaceae</taxon>
        <taxon>Russula</taxon>
    </lineage>
</organism>